<dbReference type="GO" id="GO:0009245">
    <property type="term" value="P:lipid A biosynthetic process"/>
    <property type="evidence" value="ECO:0007669"/>
    <property type="project" value="InterPro"/>
</dbReference>
<dbReference type="EMBL" id="NPDU01000001">
    <property type="protein sequence ID" value="PJZ63923.1"/>
    <property type="molecule type" value="Genomic_DNA"/>
</dbReference>
<evidence type="ECO:0000313" key="4">
    <source>
        <dbReference type="Proteomes" id="UP000232149"/>
    </source>
</evidence>
<dbReference type="Proteomes" id="UP000232188">
    <property type="component" value="Unassembled WGS sequence"/>
</dbReference>
<dbReference type="EMBL" id="NPDV01000008">
    <property type="protein sequence ID" value="PJZ53269.1"/>
    <property type="molecule type" value="Genomic_DNA"/>
</dbReference>
<dbReference type="GO" id="GO:0016020">
    <property type="term" value="C:membrane"/>
    <property type="evidence" value="ECO:0007669"/>
    <property type="project" value="GOC"/>
</dbReference>
<dbReference type="Pfam" id="PF03331">
    <property type="entry name" value="LpxC"/>
    <property type="match status" value="1"/>
</dbReference>
<dbReference type="RefSeq" id="WP_100785743.1">
    <property type="nucleotide sequence ID" value="NZ_NPDU01000001.1"/>
</dbReference>
<sequence length="327" mass="37777">MQIHTTNQTISEFKKNRFPEIAHFPKHFVEDRIPIDVRNSYTIREEFSVKGISTLENQPSTIRVKPASGSFSKFSHSQKTLELKPEFCIKGNHNIQLGEVKIIEHPIALQSAFGLYLDFELEKPSFPTFDFCDQIYLEGLEKNLQKIGEVPPITVSKPFAVSWEKGYCILEPDSGDQKLILDHQVSYPGVTVGNSRILTEMTPEIFSYIASARTTAFRPGEEAEKFYRIGLAGGLKDYPFTLENVILLNEEKIFNPREKFTHEGKNYEFLAHELIDILAWLRFVEEEYKGRFVGKMTTFLFDHHKQIDIARFVCDRKEFSEIGIRIL</sequence>
<keyword evidence="2" id="KW-0012">Acyltransferase</keyword>
<evidence type="ECO:0000313" key="3">
    <source>
        <dbReference type="EMBL" id="PJZ63923.1"/>
    </source>
</evidence>
<evidence type="ECO:0000313" key="2">
    <source>
        <dbReference type="EMBL" id="PJZ53269.1"/>
    </source>
</evidence>
<keyword evidence="2" id="KW-0808">Transferase</keyword>
<dbReference type="GO" id="GO:0103117">
    <property type="term" value="F:UDP-3-O-acyl-N-acetylglucosamine deacetylase activity"/>
    <property type="evidence" value="ECO:0007669"/>
    <property type="project" value="InterPro"/>
</dbReference>
<comment type="function">
    <text evidence="1">Catalyzes the hydrolysis of UDP-3-O-myristoyl-N-acetylglucosamine to form UDP-3-O-myristoylglucosamine and acetate, the committed step in lipid A biosynthesis.</text>
</comment>
<name>A0A2M9YP38_9LEPT</name>
<dbReference type="GO" id="GO:0016746">
    <property type="term" value="F:acyltransferase activity"/>
    <property type="evidence" value="ECO:0007669"/>
    <property type="project" value="UniProtKB-KW"/>
</dbReference>
<accession>A0A2M9YP38</accession>
<dbReference type="InterPro" id="IPR004463">
    <property type="entry name" value="UDP-acyl_GlcNac_deAcase"/>
</dbReference>
<protein>
    <submittedName>
        <fullName evidence="2">UDP-3-O-(3-hydroxymyristoyl)glucosamine N-acyltransferase</fullName>
    </submittedName>
</protein>
<dbReference type="Proteomes" id="UP000232149">
    <property type="component" value="Unassembled WGS sequence"/>
</dbReference>
<dbReference type="AlphaFoldDB" id="A0A2M9YP38"/>
<reference evidence="4 5" key="1">
    <citation type="submission" date="2017-07" db="EMBL/GenBank/DDBJ databases">
        <title>Leptospira spp. isolated from tropical soils.</title>
        <authorList>
            <person name="Thibeaux R."/>
            <person name="Iraola G."/>
            <person name="Ferres I."/>
            <person name="Bierque E."/>
            <person name="Girault D."/>
            <person name="Soupe-Gilbert M.-E."/>
            <person name="Picardeau M."/>
            <person name="Goarant C."/>
        </authorList>
    </citation>
    <scope>NUCLEOTIDE SEQUENCE [LARGE SCALE GENOMIC DNA]</scope>
    <source>
        <strain evidence="2 5">FH2-B-C1</strain>
        <strain evidence="3 4">FH2-B-D1</strain>
    </source>
</reference>
<dbReference type="Gene3D" id="3.30.1700.10">
    <property type="entry name" value="lpxc deacetylase, domain 2"/>
    <property type="match status" value="1"/>
</dbReference>
<evidence type="ECO:0000313" key="5">
    <source>
        <dbReference type="Proteomes" id="UP000232188"/>
    </source>
</evidence>
<evidence type="ECO:0000256" key="1">
    <source>
        <dbReference type="ARBA" id="ARBA00002923"/>
    </source>
</evidence>
<comment type="caution">
    <text evidence="2">The sequence shown here is derived from an EMBL/GenBank/DDBJ whole genome shotgun (WGS) entry which is preliminary data.</text>
</comment>
<dbReference type="InterPro" id="IPR011334">
    <property type="entry name" value="UDP-acyl_GlcNac_deAcase_C"/>
</dbReference>
<keyword evidence="4" id="KW-1185">Reference proteome</keyword>
<proteinExistence type="predicted"/>
<organism evidence="2 5">
    <name type="scientific">Leptospira adleri</name>
    <dbReference type="NCBI Taxonomy" id="2023186"/>
    <lineage>
        <taxon>Bacteria</taxon>
        <taxon>Pseudomonadati</taxon>
        <taxon>Spirochaetota</taxon>
        <taxon>Spirochaetia</taxon>
        <taxon>Leptospirales</taxon>
        <taxon>Leptospiraceae</taxon>
        <taxon>Leptospira</taxon>
    </lineage>
</organism>
<gene>
    <name evidence="3" type="ORF">CH376_00405</name>
    <name evidence="2" type="ORF">CH380_10705</name>
</gene>